<sequence>MKEEEASLMLIRHAIADLPQPQKTQVEACIAGIKGVMRDYSCEDAGLALMLVAAEVAAEQE</sequence>
<evidence type="ECO:0000313" key="1">
    <source>
        <dbReference type="EMBL" id="AUX93215.1"/>
    </source>
</evidence>
<protein>
    <submittedName>
        <fullName evidence="1">Uncharacterized protein</fullName>
    </submittedName>
</protein>
<accession>A0A1X1E2J6</accession>
<dbReference type="AlphaFoldDB" id="A0A1X1E2J6"/>
<organism evidence="1 2">
    <name type="scientific">Mixta gaviniae</name>
    <dbReference type="NCBI Taxonomy" id="665914"/>
    <lineage>
        <taxon>Bacteria</taxon>
        <taxon>Pseudomonadati</taxon>
        <taxon>Pseudomonadota</taxon>
        <taxon>Gammaproteobacteria</taxon>
        <taxon>Enterobacterales</taxon>
        <taxon>Erwiniaceae</taxon>
        <taxon>Mixta</taxon>
    </lineage>
</organism>
<dbReference type="RefSeq" id="WP_104957079.1">
    <property type="nucleotide sequence ID" value="NZ_CP026377.1"/>
</dbReference>
<dbReference type="Proteomes" id="UP000238365">
    <property type="component" value="Chromosome"/>
</dbReference>
<proteinExistence type="predicted"/>
<gene>
    <name evidence="1" type="ORF">C2E15_09085</name>
</gene>
<keyword evidence="2" id="KW-1185">Reference proteome</keyword>
<reference evidence="1 2" key="1">
    <citation type="submission" date="2018-01" db="EMBL/GenBank/DDBJ databases">
        <title>Complete and assembled Genome of Pantoea gaviniae DSM22758T.</title>
        <authorList>
            <person name="Stevens M.J.A."/>
            <person name="Zurfluh K."/>
            <person name="Stephan R."/>
        </authorList>
    </citation>
    <scope>NUCLEOTIDE SEQUENCE [LARGE SCALE GENOMIC DNA]</scope>
    <source>
        <strain evidence="1 2">DSM 22758</strain>
    </source>
</reference>
<evidence type="ECO:0000313" key="2">
    <source>
        <dbReference type="Proteomes" id="UP000238365"/>
    </source>
</evidence>
<dbReference type="KEGG" id="pgz:C2E15_09085"/>
<dbReference type="EMBL" id="CP026377">
    <property type="protein sequence ID" value="AUX93215.1"/>
    <property type="molecule type" value="Genomic_DNA"/>
</dbReference>
<dbReference type="OrthoDB" id="6548602at2"/>
<name>A0A1X1E2J6_9GAMM</name>